<evidence type="ECO:0000313" key="1">
    <source>
        <dbReference type="EMBL" id="MBD8042107.1"/>
    </source>
</evidence>
<dbReference type="RefSeq" id="WP_087213206.1">
    <property type="nucleotide sequence ID" value="NZ_JACSPP010000111.1"/>
</dbReference>
<sequence>MKRKILICTAMDYNIQNSFGMLNEQGEIVWDENKLQGIDNAPYIQDTKCMECNLLPLCGGPCFMRKYQFVTQNIDYCKKDVLDTGLEEFIKSFYQKSIQYRMH</sequence>
<comment type="caution">
    <text evidence="1">The sequence shown here is derived from an EMBL/GenBank/DDBJ whole genome shotgun (WGS) entry which is preliminary data.</text>
</comment>
<name>A0ABR8YD42_9BACT</name>
<evidence type="ECO:0000313" key="2">
    <source>
        <dbReference type="Proteomes" id="UP000620874"/>
    </source>
</evidence>
<dbReference type="Proteomes" id="UP000620874">
    <property type="component" value="Unassembled WGS sequence"/>
</dbReference>
<dbReference type="InterPro" id="IPR023885">
    <property type="entry name" value="4Fe4S-binding_SPASM_dom"/>
</dbReference>
<dbReference type="Gene3D" id="3.20.20.70">
    <property type="entry name" value="Aldolase class I"/>
    <property type="match status" value="1"/>
</dbReference>
<reference evidence="1 2" key="1">
    <citation type="submission" date="2020-08" db="EMBL/GenBank/DDBJ databases">
        <title>A Genomic Blueprint of the Chicken Gut Microbiome.</title>
        <authorList>
            <person name="Gilroy R."/>
            <person name="Ravi A."/>
            <person name="Getino M."/>
            <person name="Pursley I."/>
            <person name="Horton D.L."/>
            <person name="Alikhan N.-F."/>
            <person name="Baker D."/>
            <person name="Gharbi K."/>
            <person name="Hall N."/>
            <person name="Watson M."/>
            <person name="Adriaenssens E.M."/>
            <person name="Foster-Nyarko E."/>
            <person name="Jarju S."/>
            <person name="Secka A."/>
            <person name="Antonio M."/>
            <person name="Oren A."/>
            <person name="Chaudhuri R."/>
            <person name="La Ragione R.M."/>
            <person name="Hildebrand F."/>
            <person name="Pallen M.J."/>
        </authorList>
    </citation>
    <scope>NUCLEOTIDE SEQUENCE [LARGE SCALE GENOMIC DNA]</scope>
    <source>
        <strain evidence="1 2">Sa1CVN1</strain>
    </source>
</reference>
<dbReference type="InterPro" id="IPR013785">
    <property type="entry name" value="Aldolase_TIM"/>
</dbReference>
<dbReference type="EMBL" id="JACSPP010000111">
    <property type="protein sequence ID" value="MBD8042107.1"/>
    <property type="molecule type" value="Genomic_DNA"/>
</dbReference>
<protein>
    <submittedName>
        <fullName evidence="1">SPASM domain-containing protein</fullName>
    </submittedName>
</protein>
<accession>A0ABR8YD42</accession>
<keyword evidence="2" id="KW-1185">Reference proteome</keyword>
<gene>
    <name evidence="1" type="ORF">H9625_17070</name>
</gene>
<proteinExistence type="predicted"/>
<dbReference type="NCBIfam" id="TIGR04085">
    <property type="entry name" value="rSAM_more_4Fe4S"/>
    <property type="match status" value="1"/>
</dbReference>
<organism evidence="1 2">
    <name type="scientific">Phocaeicola intestinalis</name>
    <dbReference type="NCBI Taxonomy" id="2762212"/>
    <lineage>
        <taxon>Bacteria</taxon>
        <taxon>Pseudomonadati</taxon>
        <taxon>Bacteroidota</taxon>
        <taxon>Bacteroidia</taxon>
        <taxon>Bacteroidales</taxon>
        <taxon>Bacteroidaceae</taxon>
        <taxon>Phocaeicola</taxon>
    </lineage>
</organism>